<sequence length="757" mass="87187">MPRFRQRFVWGFWGNNKLFPLMRFLWSVCLFAGLPNPLRRGAGCSRDPLDRINGPSALPKKFRTFVSVSGCATTIENSSQRTMIPALLATLIPFAVVVGRVLASDDIFSLPHKSNHSEELLEEYGKFLLSAMNRSIDPCENFYEYSCGGWKKSELVPEMARNTSFLSAVQAKIDEQVLGFLQNVTQKELQELGPNGTRSAEVKAKQFFASCLEVKANMSLGYQHLEQQKDDRLKDQASAKNESLDWVYINFMSKYDVYPLLPLKVHYSTSSRKFDVLLSPPVKVLATYSDEHLKNMTRDFGWEANLEKAKQFVESYVNLSAFEKNLTALGRTRNETEKLSLKEFLGKHKQDRLNWTRFFDVAFNGTQDSSWPVINQLDGVNDLVYFLEQTPLETLRSYVKMRVLLKFYALWKTQTKAGGVQSECRSLTETYFNYAILPWFIGKVFDKHRRADILGVARDIKDTFYDLLDHHTWLDDETRSQAKTKLASMDILVGYTDDLQHREVLDHVYSEINMTGNWWENLCTIEGSRASIRLRSVDKALIPLLMPTRTVNAYYADFLNLAFITIGMAQWPFYHRDFPDVLKYAGVGNIIGHEMAHGFDSYCYQYNYDGKRVNWWSATSLRNFKERYRCLESQYNKFILMGVQTNGSLTSGDNIADNVGTRMAYYAYKRKSGDKAWLERPLRGVDLNNKQLFFVKFAQTWCNGKDSGSRVRKLKTDVHAYDEFRVQGTLSNMPEFSEAFGCKLGAEMNPLKKCVVW</sequence>
<evidence type="ECO:0000313" key="13">
    <source>
        <dbReference type="RefSeq" id="XP_001356562.3"/>
    </source>
</evidence>
<dbReference type="Pfam" id="PF01431">
    <property type="entry name" value="Peptidase_M13"/>
    <property type="match status" value="1"/>
</dbReference>
<feature type="chain" id="PRO_5026048161" evidence="9">
    <location>
        <begin position="32"/>
        <end position="757"/>
    </location>
</feature>
<dbReference type="PANTHER" id="PTHR11733">
    <property type="entry name" value="ZINC METALLOPROTEASE FAMILY M13 NEPRILYSIN-RELATED"/>
    <property type="match status" value="1"/>
</dbReference>
<dbReference type="RefSeq" id="XP_001356562.3">
    <property type="nucleotide sequence ID" value="XM_001356526.4"/>
</dbReference>
<dbReference type="Gene3D" id="1.10.1380.10">
    <property type="entry name" value="Neutral endopeptidase , domain2"/>
    <property type="match status" value="1"/>
</dbReference>
<dbReference type="GO" id="GO:0046872">
    <property type="term" value="F:metal ion binding"/>
    <property type="evidence" value="ECO:0007669"/>
    <property type="project" value="UniProtKB-KW"/>
</dbReference>
<dbReference type="FunCoup" id="A0A6I8UJW1">
    <property type="interactions" value="17"/>
</dbReference>
<evidence type="ECO:0000259" key="10">
    <source>
        <dbReference type="Pfam" id="PF01431"/>
    </source>
</evidence>
<organism evidence="12 13">
    <name type="scientific">Drosophila pseudoobscura pseudoobscura</name>
    <name type="common">Fruit fly</name>
    <dbReference type="NCBI Taxonomy" id="46245"/>
    <lineage>
        <taxon>Eukaryota</taxon>
        <taxon>Metazoa</taxon>
        <taxon>Ecdysozoa</taxon>
        <taxon>Arthropoda</taxon>
        <taxon>Hexapoda</taxon>
        <taxon>Insecta</taxon>
        <taxon>Pterygota</taxon>
        <taxon>Neoptera</taxon>
        <taxon>Endopterygota</taxon>
        <taxon>Diptera</taxon>
        <taxon>Brachycera</taxon>
        <taxon>Muscomorpha</taxon>
        <taxon>Ephydroidea</taxon>
        <taxon>Drosophilidae</taxon>
        <taxon>Drosophila</taxon>
        <taxon>Sophophora</taxon>
    </lineage>
</organism>
<keyword evidence="4" id="KW-0645">Protease</keyword>
<dbReference type="CDD" id="cd08662">
    <property type="entry name" value="M13"/>
    <property type="match status" value="1"/>
</dbReference>
<protein>
    <submittedName>
        <fullName evidence="13">Endothelin-converting enzyme 2</fullName>
    </submittedName>
</protein>
<dbReference type="PROSITE" id="PS51885">
    <property type="entry name" value="NEPRILYSIN"/>
    <property type="match status" value="1"/>
</dbReference>
<evidence type="ECO:0000256" key="4">
    <source>
        <dbReference type="ARBA" id="ARBA00022670"/>
    </source>
</evidence>
<evidence type="ECO:0000256" key="3">
    <source>
        <dbReference type="ARBA" id="ARBA00007357"/>
    </source>
</evidence>
<dbReference type="PRINTS" id="PR00786">
    <property type="entry name" value="NEPRILYSIN"/>
</dbReference>
<dbReference type="Proteomes" id="UP000001819">
    <property type="component" value="Chromosome 4"/>
</dbReference>
<evidence type="ECO:0000259" key="11">
    <source>
        <dbReference type="Pfam" id="PF05649"/>
    </source>
</evidence>
<accession>A0A6I8UJW1</accession>
<dbReference type="Gene3D" id="3.40.390.10">
    <property type="entry name" value="Collagenase (Catalytic Domain)"/>
    <property type="match status" value="1"/>
</dbReference>
<feature type="domain" description="Peptidase M13 C-terminal" evidence="10">
    <location>
        <begin position="552"/>
        <end position="755"/>
    </location>
</feature>
<reference evidence="13" key="1">
    <citation type="submission" date="2025-08" db="UniProtKB">
        <authorList>
            <consortium name="RefSeq"/>
        </authorList>
    </citation>
    <scope>IDENTIFICATION</scope>
    <source>
        <strain evidence="13">MV-25-SWS-2005</strain>
        <tissue evidence="13">Whole body</tissue>
    </source>
</reference>
<proteinExistence type="inferred from homology"/>
<comment type="similarity">
    <text evidence="3">Belongs to the peptidase M13 family.</text>
</comment>
<name>A0A6I8UJW1_DROPS</name>
<dbReference type="AlphaFoldDB" id="A0A6I8UJW1"/>
<feature type="domain" description="Peptidase M13 N-terminal" evidence="11">
    <location>
        <begin position="138"/>
        <end position="495"/>
    </location>
</feature>
<evidence type="ECO:0000256" key="2">
    <source>
        <dbReference type="ARBA" id="ARBA00004401"/>
    </source>
</evidence>
<dbReference type="KEGG" id="dpo:4817423"/>
<dbReference type="InParanoid" id="A0A6I8UJW1"/>
<dbReference type="InterPro" id="IPR000718">
    <property type="entry name" value="Peptidase_M13"/>
</dbReference>
<dbReference type="InterPro" id="IPR008753">
    <property type="entry name" value="Peptidase_M13_N"/>
</dbReference>
<evidence type="ECO:0000256" key="5">
    <source>
        <dbReference type="ARBA" id="ARBA00022723"/>
    </source>
</evidence>
<keyword evidence="9" id="KW-0732">Signal</keyword>
<keyword evidence="6" id="KW-0378">Hydrolase</keyword>
<keyword evidence="5" id="KW-0479">Metal-binding</keyword>
<evidence type="ECO:0000256" key="6">
    <source>
        <dbReference type="ARBA" id="ARBA00022801"/>
    </source>
</evidence>
<dbReference type="InterPro" id="IPR018497">
    <property type="entry name" value="Peptidase_M13_C"/>
</dbReference>
<keyword evidence="8" id="KW-0482">Metalloprotease</keyword>
<comment type="subcellular location">
    <subcellularLocation>
        <location evidence="2">Cell membrane</location>
        <topology evidence="2">Single-pass type II membrane protein</topology>
    </subcellularLocation>
</comment>
<dbReference type="InterPro" id="IPR024079">
    <property type="entry name" value="MetalloPept_cat_dom_sf"/>
</dbReference>
<evidence type="ECO:0000256" key="1">
    <source>
        <dbReference type="ARBA" id="ARBA00001947"/>
    </source>
</evidence>
<feature type="signal peptide" evidence="9">
    <location>
        <begin position="1"/>
        <end position="31"/>
    </location>
</feature>
<dbReference type="Pfam" id="PF05649">
    <property type="entry name" value="Peptidase_M13_N"/>
    <property type="match status" value="1"/>
</dbReference>
<evidence type="ECO:0000256" key="8">
    <source>
        <dbReference type="ARBA" id="ARBA00023049"/>
    </source>
</evidence>
<evidence type="ECO:0000256" key="7">
    <source>
        <dbReference type="ARBA" id="ARBA00022833"/>
    </source>
</evidence>
<dbReference type="PANTHER" id="PTHR11733:SF167">
    <property type="entry name" value="FI17812P1-RELATED"/>
    <property type="match status" value="1"/>
</dbReference>
<evidence type="ECO:0000313" key="12">
    <source>
        <dbReference type="Proteomes" id="UP000001819"/>
    </source>
</evidence>
<dbReference type="SUPFAM" id="SSF55486">
    <property type="entry name" value="Metalloproteases ('zincins'), catalytic domain"/>
    <property type="match status" value="1"/>
</dbReference>
<comment type="cofactor">
    <cofactor evidence="1">
        <name>Zn(2+)</name>
        <dbReference type="ChEBI" id="CHEBI:29105"/>
    </cofactor>
</comment>
<gene>
    <name evidence="13" type="primary">Nepl7</name>
</gene>
<evidence type="ECO:0000256" key="9">
    <source>
        <dbReference type="SAM" id="SignalP"/>
    </source>
</evidence>
<dbReference type="GO" id="GO:0016485">
    <property type="term" value="P:protein processing"/>
    <property type="evidence" value="ECO:0007669"/>
    <property type="project" value="TreeGrafter"/>
</dbReference>
<dbReference type="GO" id="GO:0005886">
    <property type="term" value="C:plasma membrane"/>
    <property type="evidence" value="ECO:0007669"/>
    <property type="project" value="UniProtKB-SubCell"/>
</dbReference>
<keyword evidence="12" id="KW-1185">Reference proteome</keyword>
<dbReference type="GO" id="GO:0004222">
    <property type="term" value="F:metalloendopeptidase activity"/>
    <property type="evidence" value="ECO:0007669"/>
    <property type="project" value="InterPro"/>
</dbReference>
<keyword evidence="7" id="KW-0862">Zinc</keyword>
<dbReference type="InterPro" id="IPR042089">
    <property type="entry name" value="Peptidase_M13_dom_2"/>
</dbReference>